<dbReference type="EMBL" id="DSTT01000005">
    <property type="protein sequence ID" value="HFK24209.1"/>
    <property type="molecule type" value="Genomic_DNA"/>
</dbReference>
<organism evidence="3">
    <name type="scientific">candidate division WOR-3 bacterium</name>
    <dbReference type="NCBI Taxonomy" id="2052148"/>
    <lineage>
        <taxon>Bacteria</taxon>
        <taxon>Bacteria division WOR-3</taxon>
    </lineage>
</organism>
<dbReference type="SUPFAM" id="SSF50156">
    <property type="entry name" value="PDZ domain-like"/>
    <property type="match status" value="1"/>
</dbReference>
<accession>A0A7C3J6Y5</accession>
<feature type="domain" description="Putative radical SAM N-terminal" evidence="2">
    <location>
        <begin position="74"/>
        <end position="200"/>
    </location>
</feature>
<dbReference type="InterPro" id="IPR013785">
    <property type="entry name" value="Aldolase_TIM"/>
</dbReference>
<dbReference type="Pfam" id="PF19238">
    <property type="entry name" value="Radical_SAM_2"/>
    <property type="match status" value="1"/>
</dbReference>
<dbReference type="InterPro" id="IPR058240">
    <property type="entry name" value="rSAM_sf"/>
</dbReference>
<feature type="domain" description="DUF512" evidence="1">
    <location>
        <begin position="211"/>
        <end position="395"/>
    </location>
</feature>
<dbReference type="AlphaFoldDB" id="A0A7C3J6Y5"/>
<evidence type="ECO:0000259" key="1">
    <source>
        <dbReference type="Pfam" id="PF04459"/>
    </source>
</evidence>
<name>A0A7C3J6Y5_UNCW3</name>
<comment type="caution">
    <text evidence="3">The sequence shown here is derived from an EMBL/GenBank/DDBJ whole genome shotgun (WGS) entry which is preliminary data.</text>
</comment>
<gene>
    <name evidence="3" type="ORF">ENS15_06145</name>
</gene>
<evidence type="ECO:0000259" key="2">
    <source>
        <dbReference type="Pfam" id="PF19238"/>
    </source>
</evidence>
<dbReference type="Gene3D" id="3.20.20.70">
    <property type="entry name" value="Aldolase class I"/>
    <property type="match status" value="1"/>
</dbReference>
<protein>
    <submittedName>
        <fullName evidence="3">DUF512 domain-containing protein</fullName>
    </submittedName>
</protein>
<dbReference type="InterPro" id="IPR045375">
    <property type="entry name" value="Put_radical_SAM-like_N"/>
</dbReference>
<proteinExistence type="predicted"/>
<dbReference type="Pfam" id="PF04459">
    <property type="entry name" value="DUF512"/>
    <property type="match status" value="1"/>
</dbReference>
<dbReference type="InterPro" id="IPR007549">
    <property type="entry name" value="DUF512"/>
</dbReference>
<dbReference type="SUPFAM" id="SSF102114">
    <property type="entry name" value="Radical SAM enzymes"/>
    <property type="match status" value="1"/>
</dbReference>
<reference evidence="3" key="1">
    <citation type="journal article" date="2020" name="mSystems">
        <title>Genome- and Community-Level Interaction Insights into Carbon Utilization and Element Cycling Functions of Hydrothermarchaeota in Hydrothermal Sediment.</title>
        <authorList>
            <person name="Zhou Z."/>
            <person name="Liu Y."/>
            <person name="Xu W."/>
            <person name="Pan J."/>
            <person name="Luo Z.H."/>
            <person name="Li M."/>
        </authorList>
    </citation>
    <scope>NUCLEOTIDE SEQUENCE [LARGE SCALE GENOMIC DNA]</scope>
    <source>
        <strain evidence="3">SpSt-464</strain>
    </source>
</reference>
<evidence type="ECO:0000313" key="3">
    <source>
        <dbReference type="EMBL" id="HFK24209.1"/>
    </source>
</evidence>
<sequence length="406" mass="47463">MSVKISKIEKGSIFKKYSVSEGDRIVSINGREIFDFLGVLYETSFERMRFIIKKKTGGLTEFEVLKKDYGKIKVQFDEFERRRCNNRCIFCFVDQNPEGLRKSLYFKDDDYRESFEYGNFITLSNLNNKLLLNIIEHKISPLYISVHSVDNSLRRRIFGIENGIEKIEKLLNGGIRIHGQVVLMRNINDGKYLEETIKYAQEKRFLSLGIVPLGLTNYRKDLTEFTPIDKDYAKNLIDIVENLKEKIGYKKVYIADEFFLKAQMKIPPKSYYHSFPQYENGIGMVRNFIEETVKFKDKKLKKGYAIVTGKSFGDFLIKNFYFKSEGILPLVNTFFGDMVTVTGLLTASDIIKIMRETDYKNYLIYKSVFNIDGLTLDNFTKKDIIKRSGKNLIVLEKNIDIKRYLL</sequence>
<dbReference type="InterPro" id="IPR036034">
    <property type="entry name" value="PDZ_sf"/>
</dbReference>